<dbReference type="RefSeq" id="WP_136640663.1">
    <property type="nucleotide sequence ID" value="NZ_QYRT01000003.1"/>
</dbReference>
<feature type="domain" description="DUF7882" evidence="1">
    <location>
        <begin position="1"/>
        <end position="95"/>
    </location>
</feature>
<dbReference type="EMBL" id="QYRT01000003">
    <property type="protein sequence ID" value="TIH40458.1"/>
    <property type="molecule type" value="Genomic_DNA"/>
</dbReference>
<keyword evidence="3" id="KW-1185">Reference proteome</keyword>
<dbReference type="OrthoDB" id="5123855at2"/>
<evidence type="ECO:0000313" key="3">
    <source>
        <dbReference type="Proteomes" id="UP000306192"/>
    </source>
</evidence>
<dbReference type="AlphaFoldDB" id="A0A4T2CDR8"/>
<organism evidence="2 3">
    <name type="scientific">Subtercola vilae</name>
    <dbReference type="NCBI Taxonomy" id="2056433"/>
    <lineage>
        <taxon>Bacteria</taxon>
        <taxon>Bacillati</taxon>
        <taxon>Actinomycetota</taxon>
        <taxon>Actinomycetes</taxon>
        <taxon>Micrococcales</taxon>
        <taxon>Microbacteriaceae</taxon>
        <taxon>Subtercola</taxon>
    </lineage>
</organism>
<gene>
    <name evidence="2" type="ORF">D4765_02625</name>
</gene>
<reference evidence="2 3" key="1">
    <citation type="journal article" date="2019" name="Microorganisms">
        <title>Systematic Affiliation and Genome Analysis of Subtercola vilae DB165(T) with Particular Emphasis on Cold Adaptation of an Isolate from a High-Altitude Cold Volcano Lake.</title>
        <authorList>
            <person name="Villalobos A.S."/>
            <person name="Wiese J."/>
            <person name="Imhoff J.F."/>
            <person name="Dorador C."/>
            <person name="Keller A."/>
            <person name="Hentschel U."/>
        </authorList>
    </citation>
    <scope>NUCLEOTIDE SEQUENCE [LARGE SCALE GENOMIC DNA]</scope>
    <source>
        <strain evidence="2 3">DB165</strain>
    </source>
</reference>
<protein>
    <recommendedName>
        <fullName evidence="1">DUF7882 domain-containing protein</fullName>
    </recommendedName>
</protein>
<proteinExistence type="predicted"/>
<accession>A0A4T2CDR8</accession>
<sequence length="104" mass="11394">MASLIYGSPGTTVQFDDRTLAHLRVVLLAKLRREEKFALNFTDSVTANARTLWFHPAIALQFEFDSSAEISLNRAWVDALTASANSGAGLRVVAEESIGVRSRV</sequence>
<dbReference type="InterPro" id="IPR057204">
    <property type="entry name" value="DUF7882"/>
</dbReference>
<comment type="caution">
    <text evidence="2">The sequence shown here is derived from an EMBL/GenBank/DDBJ whole genome shotgun (WGS) entry which is preliminary data.</text>
</comment>
<evidence type="ECO:0000313" key="2">
    <source>
        <dbReference type="EMBL" id="TIH40458.1"/>
    </source>
</evidence>
<name>A0A4T2CDR8_9MICO</name>
<dbReference type="Proteomes" id="UP000306192">
    <property type="component" value="Unassembled WGS sequence"/>
</dbReference>
<evidence type="ECO:0000259" key="1">
    <source>
        <dbReference type="Pfam" id="PF25355"/>
    </source>
</evidence>
<dbReference type="Pfam" id="PF25355">
    <property type="entry name" value="DUF7882"/>
    <property type="match status" value="1"/>
</dbReference>